<gene>
    <name evidence="2" type="ORF">HGR00_02690</name>
</gene>
<dbReference type="InterPro" id="IPR010260">
    <property type="entry name" value="AlpA"/>
</dbReference>
<dbReference type="AlphaFoldDB" id="A0A848NV44"/>
<feature type="region of interest" description="Disordered" evidence="1">
    <location>
        <begin position="55"/>
        <end position="86"/>
    </location>
</feature>
<protein>
    <submittedName>
        <fullName evidence="2">AlpA family phage regulatory protein</fullName>
    </submittedName>
</protein>
<dbReference type="Proteomes" id="UP000575469">
    <property type="component" value="Unassembled WGS sequence"/>
</dbReference>
<proteinExistence type="predicted"/>
<dbReference type="EMBL" id="JABBZM010000002">
    <property type="protein sequence ID" value="NMV36813.1"/>
    <property type="molecule type" value="Genomic_DNA"/>
</dbReference>
<evidence type="ECO:0000313" key="2">
    <source>
        <dbReference type="EMBL" id="NMV36813.1"/>
    </source>
</evidence>
<dbReference type="Gene3D" id="1.10.238.160">
    <property type="match status" value="1"/>
</dbReference>
<organism evidence="2 3">
    <name type="scientific">Ralstonia insidiosa</name>
    <dbReference type="NCBI Taxonomy" id="190721"/>
    <lineage>
        <taxon>Bacteria</taxon>
        <taxon>Pseudomonadati</taxon>
        <taxon>Pseudomonadota</taxon>
        <taxon>Betaproteobacteria</taxon>
        <taxon>Burkholderiales</taxon>
        <taxon>Burkholderiaceae</taxon>
        <taxon>Ralstonia</taxon>
    </lineage>
</organism>
<evidence type="ECO:0000256" key="1">
    <source>
        <dbReference type="SAM" id="MobiDB-lite"/>
    </source>
</evidence>
<accession>A0A848NV44</accession>
<evidence type="ECO:0000313" key="3">
    <source>
        <dbReference type="Proteomes" id="UP000575469"/>
    </source>
</evidence>
<reference evidence="2 3" key="1">
    <citation type="submission" date="2020-04" db="EMBL/GenBank/DDBJ databases">
        <title>Ralstonia insidiosa genome sequencing and assembly.</title>
        <authorList>
            <person name="Martins R.C.R."/>
            <person name="Perdigao-Neto L.V."/>
            <person name="Levin A.S.S."/>
            <person name="Costa S.F."/>
        </authorList>
    </citation>
    <scope>NUCLEOTIDE SEQUENCE [LARGE SCALE GENOMIC DNA]</scope>
    <source>
        <strain evidence="2 3">5047</strain>
    </source>
</reference>
<sequence>MKTIIYLDLQSVAAALSLSETTVQQLVREEKFPKPRVISSRRVAWLLREVQEWAERQPVSDLPPPPNTSRRANARPQAPQDAPKAA</sequence>
<comment type="caution">
    <text evidence="2">The sequence shown here is derived from an EMBL/GenBank/DDBJ whole genome shotgun (WGS) entry which is preliminary data.</text>
</comment>
<dbReference type="Pfam" id="PF05930">
    <property type="entry name" value="Phage_AlpA"/>
    <property type="match status" value="1"/>
</dbReference>
<name>A0A848NV44_9RALS</name>
<dbReference type="RefSeq" id="WP_169339168.1">
    <property type="nucleotide sequence ID" value="NZ_JABBZM010000002.1"/>
</dbReference>